<evidence type="ECO:0000313" key="7">
    <source>
        <dbReference type="Proteomes" id="UP000019102"/>
    </source>
</evidence>
<dbReference type="PANTHER" id="PTHR30061:SF50">
    <property type="entry name" value="MALTOSE_MALTODEXTRIN-BINDING PERIPLASMIC PROTEIN"/>
    <property type="match status" value="1"/>
</dbReference>
<feature type="compositionally biased region" description="Acidic residues" evidence="4">
    <location>
        <begin position="31"/>
        <end position="40"/>
    </location>
</feature>
<feature type="signal peptide" evidence="5">
    <location>
        <begin position="1"/>
        <end position="21"/>
    </location>
</feature>
<evidence type="ECO:0000256" key="4">
    <source>
        <dbReference type="SAM" id="MobiDB-lite"/>
    </source>
</evidence>
<dbReference type="GO" id="GO:0015768">
    <property type="term" value="P:maltose transport"/>
    <property type="evidence" value="ECO:0007669"/>
    <property type="project" value="TreeGrafter"/>
</dbReference>
<reference evidence="6 7" key="1">
    <citation type="journal article" date="2014" name="Genome Announc.">
        <title>Draft Genome Sequence of the Boron-Tolerant and Moderately Halotolerant Bacterium Gracilibacillus boraciitolerans JCM 21714T.</title>
        <authorList>
            <person name="Ahmed I."/>
            <person name="Oshima K."/>
            <person name="Suda W."/>
            <person name="Kitamura K."/>
            <person name="Iida T."/>
            <person name="Ohmori Y."/>
            <person name="Fujiwara T."/>
            <person name="Hattori M."/>
            <person name="Ohkuma M."/>
        </authorList>
    </citation>
    <scope>NUCLEOTIDE SEQUENCE [LARGE SCALE GENOMIC DNA]</scope>
    <source>
        <strain evidence="6 7">JCM 21714</strain>
    </source>
</reference>
<comment type="similarity">
    <text evidence="1">Belongs to the bacterial solute-binding protein 1 family.</text>
</comment>
<sequence>MNKNKTLWGLVLMISFVLLLAACAPEREGAEEAANDDNGSDESQGNEESGQTDKPEELVVWINDEDIAQDVSAQMFDKYTEETGIEVKFERVALPDQVQELSLAGPTGDGPDLFFQPQDSLGNIVAQGLAMPIEYTDEEKAAFTDVAMDAFTYDGEIYGGSSSD</sequence>
<evidence type="ECO:0000256" key="1">
    <source>
        <dbReference type="ARBA" id="ARBA00008520"/>
    </source>
</evidence>
<dbReference type="GO" id="GO:0042956">
    <property type="term" value="P:maltodextrin transmembrane transport"/>
    <property type="evidence" value="ECO:0007669"/>
    <property type="project" value="TreeGrafter"/>
</dbReference>
<proteinExistence type="inferred from homology"/>
<comment type="caution">
    <text evidence="6">The sequence shown here is derived from an EMBL/GenBank/DDBJ whole genome shotgun (WGS) entry which is preliminary data.</text>
</comment>
<dbReference type="PANTHER" id="PTHR30061">
    <property type="entry name" value="MALTOSE-BINDING PERIPLASMIC PROTEIN"/>
    <property type="match status" value="1"/>
</dbReference>
<dbReference type="Pfam" id="PF13416">
    <property type="entry name" value="SBP_bac_8"/>
    <property type="match status" value="1"/>
</dbReference>
<feature type="chain" id="PRO_5038432133" evidence="5">
    <location>
        <begin position="22"/>
        <end position="164"/>
    </location>
</feature>
<dbReference type="AlphaFoldDB" id="W4VHI9"/>
<dbReference type="InterPro" id="IPR006059">
    <property type="entry name" value="SBP"/>
</dbReference>
<evidence type="ECO:0000313" key="6">
    <source>
        <dbReference type="EMBL" id="GAE92224.1"/>
    </source>
</evidence>
<dbReference type="SUPFAM" id="SSF53850">
    <property type="entry name" value="Periplasmic binding protein-like II"/>
    <property type="match status" value="1"/>
</dbReference>
<dbReference type="EMBL" id="BAVS01000003">
    <property type="protein sequence ID" value="GAE92224.1"/>
    <property type="molecule type" value="Genomic_DNA"/>
</dbReference>
<evidence type="ECO:0000256" key="2">
    <source>
        <dbReference type="ARBA" id="ARBA00022448"/>
    </source>
</evidence>
<organism evidence="6 7">
    <name type="scientific">Gracilibacillus boraciitolerans JCM 21714</name>
    <dbReference type="NCBI Taxonomy" id="1298598"/>
    <lineage>
        <taxon>Bacteria</taxon>
        <taxon>Bacillati</taxon>
        <taxon>Bacillota</taxon>
        <taxon>Bacilli</taxon>
        <taxon>Bacillales</taxon>
        <taxon>Bacillaceae</taxon>
        <taxon>Gracilibacillus</taxon>
    </lineage>
</organism>
<dbReference type="RefSeq" id="WP_268748281.1">
    <property type="nucleotide sequence ID" value="NZ_BAVS01000003.1"/>
</dbReference>
<dbReference type="GO" id="GO:1901982">
    <property type="term" value="F:maltose binding"/>
    <property type="evidence" value="ECO:0007669"/>
    <property type="project" value="TreeGrafter"/>
</dbReference>
<protein>
    <submittedName>
        <fullName evidence="6">Maltose/maltodextrin ABC transporter</fullName>
    </submittedName>
</protein>
<dbReference type="Gene3D" id="3.40.190.10">
    <property type="entry name" value="Periplasmic binding protein-like II"/>
    <property type="match status" value="1"/>
</dbReference>
<dbReference type="PROSITE" id="PS51257">
    <property type="entry name" value="PROKAR_LIPOPROTEIN"/>
    <property type="match status" value="1"/>
</dbReference>
<dbReference type="STRING" id="1298598.JCM21714_1208"/>
<evidence type="ECO:0000256" key="5">
    <source>
        <dbReference type="SAM" id="SignalP"/>
    </source>
</evidence>
<accession>W4VHI9</accession>
<name>W4VHI9_9BACI</name>
<dbReference type="GO" id="GO:0055052">
    <property type="term" value="C:ATP-binding cassette (ABC) transporter complex, substrate-binding subunit-containing"/>
    <property type="evidence" value="ECO:0007669"/>
    <property type="project" value="TreeGrafter"/>
</dbReference>
<feature type="region of interest" description="Disordered" evidence="4">
    <location>
        <begin position="29"/>
        <end position="56"/>
    </location>
</feature>
<dbReference type="Proteomes" id="UP000019102">
    <property type="component" value="Unassembled WGS sequence"/>
</dbReference>
<dbReference type="eggNOG" id="COG2182">
    <property type="taxonomic scope" value="Bacteria"/>
</dbReference>
<keyword evidence="7" id="KW-1185">Reference proteome</keyword>
<evidence type="ECO:0000256" key="3">
    <source>
        <dbReference type="ARBA" id="ARBA00022729"/>
    </source>
</evidence>
<gene>
    <name evidence="6" type="ORF">JCM21714_1208</name>
</gene>
<keyword evidence="3 5" id="KW-0732">Signal</keyword>
<keyword evidence="2" id="KW-0813">Transport</keyword>